<dbReference type="Gene3D" id="1.25.40.10">
    <property type="entry name" value="Tetratricopeptide repeat domain"/>
    <property type="match status" value="1"/>
</dbReference>
<dbReference type="AlphaFoldDB" id="A0AB34JCE1"/>
<reference evidence="3 4" key="1">
    <citation type="journal article" date="2024" name="Science">
        <title>Giant polyketide synthase enzymes in the biosynthesis of giant marine polyether toxins.</title>
        <authorList>
            <person name="Fallon T.R."/>
            <person name="Shende V.V."/>
            <person name="Wierzbicki I.H."/>
            <person name="Pendleton A.L."/>
            <person name="Watervoot N.F."/>
            <person name="Auber R.P."/>
            <person name="Gonzalez D.J."/>
            <person name="Wisecaver J.H."/>
            <person name="Moore B.S."/>
        </authorList>
    </citation>
    <scope>NUCLEOTIDE SEQUENCE [LARGE SCALE GENOMIC DNA]</scope>
    <source>
        <strain evidence="3 4">12B1</strain>
    </source>
</reference>
<dbReference type="PANTHER" id="PTHR12890">
    <property type="entry name" value="DREV PROTEIN"/>
    <property type="match status" value="1"/>
</dbReference>
<evidence type="ECO:0000313" key="3">
    <source>
        <dbReference type="EMBL" id="KAL1518663.1"/>
    </source>
</evidence>
<name>A0AB34JCE1_PRYPA</name>
<organism evidence="3 4">
    <name type="scientific">Prymnesium parvum</name>
    <name type="common">Toxic golden alga</name>
    <dbReference type="NCBI Taxonomy" id="97485"/>
    <lineage>
        <taxon>Eukaryota</taxon>
        <taxon>Haptista</taxon>
        <taxon>Haptophyta</taxon>
        <taxon>Prymnesiophyceae</taxon>
        <taxon>Prymnesiales</taxon>
        <taxon>Prymnesiaceae</taxon>
        <taxon>Prymnesium</taxon>
    </lineage>
</organism>
<dbReference type="PROSITE" id="PS50005">
    <property type="entry name" value="TPR"/>
    <property type="match status" value="1"/>
</dbReference>
<evidence type="ECO:0008006" key="5">
    <source>
        <dbReference type="Google" id="ProtNLM"/>
    </source>
</evidence>
<dbReference type="PANTHER" id="PTHR12890:SF0">
    <property type="entry name" value="PROTEIN-L-HISTIDINE N-PROS-METHYLTRANSFERASE"/>
    <property type="match status" value="1"/>
</dbReference>
<gene>
    <name evidence="3" type="ORF">AB1Y20_002951</name>
</gene>
<keyword evidence="4" id="KW-1185">Reference proteome</keyword>
<dbReference type="EMBL" id="JBGBPQ010000010">
    <property type="protein sequence ID" value="KAL1518663.1"/>
    <property type="molecule type" value="Genomic_DNA"/>
</dbReference>
<feature type="region of interest" description="Disordered" evidence="2">
    <location>
        <begin position="343"/>
        <end position="363"/>
    </location>
</feature>
<dbReference type="SMART" id="SM00028">
    <property type="entry name" value="TPR"/>
    <property type="match status" value="2"/>
</dbReference>
<dbReference type="InterPro" id="IPR029063">
    <property type="entry name" value="SAM-dependent_MTases_sf"/>
</dbReference>
<protein>
    <recommendedName>
        <fullName evidence="5">Methyltransferase type 11 domain-containing protein</fullName>
    </recommendedName>
</protein>
<dbReference type="GO" id="GO:0106370">
    <property type="term" value="F:protein-L-histidine N-pros-methyltransferase activity"/>
    <property type="evidence" value="ECO:0007669"/>
    <property type="project" value="InterPro"/>
</dbReference>
<evidence type="ECO:0000256" key="1">
    <source>
        <dbReference type="PROSITE-ProRule" id="PRU00339"/>
    </source>
</evidence>
<proteinExistence type="predicted"/>
<dbReference type="InterPro" id="IPR019734">
    <property type="entry name" value="TPR_rpt"/>
</dbReference>
<keyword evidence="1" id="KW-0802">TPR repeat</keyword>
<dbReference type="Pfam" id="PF05219">
    <property type="entry name" value="DREV"/>
    <property type="match status" value="1"/>
</dbReference>
<dbReference type="SUPFAM" id="SSF53335">
    <property type="entry name" value="S-adenosyl-L-methionine-dependent methyltransferases"/>
    <property type="match status" value="1"/>
</dbReference>
<accession>A0AB34JCE1</accession>
<dbReference type="Gene3D" id="3.40.50.150">
    <property type="entry name" value="Vaccinia Virus protein VP39"/>
    <property type="match status" value="1"/>
</dbReference>
<dbReference type="InterPro" id="IPR011990">
    <property type="entry name" value="TPR-like_helical_dom_sf"/>
</dbReference>
<feature type="compositionally biased region" description="Low complexity" evidence="2">
    <location>
        <begin position="56"/>
        <end position="69"/>
    </location>
</feature>
<sequence length="878" mass="93334">MAGPVVRTRHGALVGLCARAPEECTECGAALPEEPAPCPHCAGRAAATPRASPPQRGGEAAARRGATSGRAERTEAAPAVAGAGGSAGAAVPSLIQLGRKTRNEWQLMPCPVCGPVCHTTNHFGEPVERLASAMEKAEAAARKCAWGKALEYFHVCIGALGATTPPSQTSAVHAGASRAQLKLGSPRSALRHATLAITACPTHAAAHARRAEALEALGELEEAAAAFTTAHRLDPHGGHEAAAARLGPLVALLSQARAAGGGGGRACVRAVEESAPPLSACGGVLLPLLVGGEWAHGRVVQLLSLDAAIEAAGGESRGGAARAWLLRKARELGMDVLTALLRESGEEGEESGEEEEGRATPRAANPLVSVEVEDSRVGRGVLQLELDVSAMRLTFSHTSLEPLTLGEVILECTFLVGLLSMCLVEAEGEGVTWCEFARWRPKERGPLQLLDLPAGSSHAAKAVCEYFGKLDAVAWPALRKRARTLATDIYAEVVGDVLSFAVRFLPDAKPGVPSVKARVANSLLCSWIAVLIATIGQLERWALGADGLPVRELRGATLDELAAGAGALSDKKLLPSAYDMWHGPRAAGLLRLRYAYDTSRLRAASATLSRQPEEVVAPLSLDNETDRWVRQRVTRPAPSSRAQVWRVLKRRLYHYDAGVIAYRGFLRNFLLSTRQWEEILVDLPARSPKLPLALDIGAGDGSLNEPFRHLFSKIVATELSLPLVCRLIAQGLDARYAEEPLPQWLGHTCFDVVFILNVLDRCKDPEQMLRQAASLLPPDGLLVASVVTPPLQSDAFSASGTPQRRWKVKGYDFETTAASLVDDLFTPQGWRVVRLVRAPYLCAGDSYSPVAALDACVIVLKPPLRQATDAGACQECSE</sequence>
<dbReference type="SUPFAM" id="SSF48452">
    <property type="entry name" value="TPR-like"/>
    <property type="match status" value="1"/>
</dbReference>
<dbReference type="Proteomes" id="UP001515480">
    <property type="component" value="Unassembled WGS sequence"/>
</dbReference>
<feature type="compositionally biased region" description="Acidic residues" evidence="2">
    <location>
        <begin position="346"/>
        <end position="356"/>
    </location>
</feature>
<evidence type="ECO:0000256" key="2">
    <source>
        <dbReference type="SAM" id="MobiDB-lite"/>
    </source>
</evidence>
<feature type="repeat" description="TPR" evidence="1">
    <location>
        <begin position="204"/>
        <end position="237"/>
    </location>
</feature>
<comment type="caution">
    <text evidence="3">The sequence shown here is derived from an EMBL/GenBank/DDBJ whole genome shotgun (WGS) entry which is preliminary data.</text>
</comment>
<dbReference type="InterPro" id="IPR007884">
    <property type="entry name" value="METL9"/>
</dbReference>
<feature type="region of interest" description="Disordered" evidence="2">
    <location>
        <begin position="44"/>
        <end position="87"/>
    </location>
</feature>
<evidence type="ECO:0000313" key="4">
    <source>
        <dbReference type="Proteomes" id="UP001515480"/>
    </source>
</evidence>